<gene>
    <name evidence="1" type="ORF">IAA64_13730</name>
</gene>
<dbReference type="Proteomes" id="UP000886884">
    <property type="component" value="Unassembled WGS sequence"/>
</dbReference>
<accession>A0A9D1PB58</accession>
<comment type="caution">
    <text evidence="1">The sequence shown here is derived from an EMBL/GenBank/DDBJ whole genome shotgun (WGS) entry which is preliminary data.</text>
</comment>
<dbReference type="EMBL" id="DVOT01000246">
    <property type="protein sequence ID" value="HIV29018.1"/>
    <property type="molecule type" value="Genomic_DNA"/>
</dbReference>
<evidence type="ECO:0000313" key="1">
    <source>
        <dbReference type="EMBL" id="HIV29018.1"/>
    </source>
</evidence>
<protein>
    <submittedName>
        <fullName evidence="1">Uncharacterized protein</fullName>
    </submittedName>
</protein>
<dbReference type="AlphaFoldDB" id="A0A9D1PB58"/>
<reference evidence="1" key="2">
    <citation type="journal article" date="2021" name="PeerJ">
        <title>Extensive microbial diversity within the chicken gut microbiome revealed by metagenomics and culture.</title>
        <authorList>
            <person name="Gilroy R."/>
            <person name="Ravi A."/>
            <person name="Getino M."/>
            <person name="Pursley I."/>
            <person name="Horton D.L."/>
            <person name="Alikhan N.F."/>
            <person name="Baker D."/>
            <person name="Gharbi K."/>
            <person name="Hall N."/>
            <person name="Watson M."/>
            <person name="Adriaenssens E.M."/>
            <person name="Foster-Nyarko E."/>
            <person name="Jarju S."/>
            <person name="Secka A."/>
            <person name="Antonio M."/>
            <person name="Oren A."/>
            <person name="Chaudhuri R.R."/>
            <person name="La Ragione R."/>
            <person name="Hildebrand F."/>
            <person name="Pallen M.J."/>
        </authorList>
    </citation>
    <scope>NUCLEOTIDE SEQUENCE</scope>
    <source>
        <strain evidence="1">CHK183-6373</strain>
    </source>
</reference>
<sequence>MENMQKQQRARDVSAPIQFITLDGTRYKLAFTNRAARVAEDVYEQVYGRDVGYTEILKALANFKYKAVMAVFYGALIAGGAEMDWETFDNLFKLDSIEGIREIIVQGVVDALPKDSGGNENP</sequence>
<proteinExistence type="predicted"/>
<name>A0A9D1PB58_9FIRM</name>
<reference evidence="1" key="1">
    <citation type="submission" date="2020-10" db="EMBL/GenBank/DDBJ databases">
        <authorList>
            <person name="Gilroy R."/>
        </authorList>
    </citation>
    <scope>NUCLEOTIDE SEQUENCE</scope>
    <source>
        <strain evidence="1">CHK183-6373</strain>
    </source>
</reference>
<evidence type="ECO:0000313" key="2">
    <source>
        <dbReference type="Proteomes" id="UP000886884"/>
    </source>
</evidence>
<organism evidence="1 2">
    <name type="scientific">Candidatus Ornithocaccomicrobium faecavium</name>
    <dbReference type="NCBI Taxonomy" id="2840890"/>
    <lineage>
        <taxon>Bacteria</taxon>
        <taxon>Bacillati</taxon>
        <taxon>Bacillota</taxon>
        <taxon>Clostridia</taxon>
        <taxon>Candidatus Ornithocaccomicrobium</taxon>
    </lineage>
</organism>